<dbReference type="STRING" id="282676.B6F84_03525"/>
<feature type="domain" description="ATPase" evidence="1">
    <location>
        <begin position="5"/>
        <end position="207"/>
    </location>
</feature>
<dbReference type="GO" id="GO:0005524">
    <property type="term" value="F:ATP binding"/>
    <property type="evidence" value="ECO:0007669"/>
    <property type="project" value="InterPro"/>
</dbReference>
<proteinExistence type="predicted"/>
<dbReference type="Gene3D" id="1.10.10.10">
    <property type="entry name" value="Winged helix-like DNA-binding domain superfamily/Winged helix DNA-binding domain"/>
    <property type="match status" value="1"/>
</dbReference>
<dbReference type="SUPFAM" id="SSF52540">
    <property type="entry name" value="P-loop containing nucleoside triphosphate hydrolases"/>
    <property type="match status" value="1"/>
</dbReference>
<dbReference type="EMBL" id="CP020477">
    <property type="protein sequence ID" value="ARM75194.1"/>
    <property type="molecule type" value="Genomic_DNA"/>
</dbReference>
<organism evidence="3 4">
    <name type="scientific">Acidianus manzaensis</name>
    <dbReference type="NCBI Taxonomy" id="282676"/>
    <lineage>
        <taxon>Archaea</taxon>
        <taxon>Thermoproteota</taxon>
        <taxon>Thermoprotei</taxon>
        <taxon>Sulfolobales</taxon>
        <taxon>Sulfolobaceae</taxon>
        <taxon>Acidianus</taxon>
    </lineage>
</organism>
<dbReference type="InterPro" id="IPR036390">
    <property type="entry name" value="WH_DNA-bd_sf"/>
</dbReference>
<accession>A0A1W6JYB5</accession>
<dbReference type="KEGG" id="aman:B6F84_03525"/>
<dbReference type="Proteomes" id="UP000193404">
    <property type="component" value="Chromosome"/>
</dbReference>
<feature type="domain" description="DUF234" evidence="2">
    <location>
        <begin position="310"/>
        <end position="395"/>
    </location>
</feature>
<reference evidence="3 4" key="1">
    <citation type="submission" date="2017-03" db="EMBL/GenBank/DDBJ databases">
        <title>Sulfur activation and transportation mechanism of thermophilic Archaea Acidianus manzaensis YN-25.</title>
        <authorList>
            <person name="Ma Y."/>
            <person name="Yang Y."/>
            <person name="Xia J."/>
        </authorList>
    </citation>
    <scope>NUCLEOTIDE SEQUENCE [LARGE SCALE GENOMIC DNA]</scope>
    <source>
        <strain evidence="3 4">YN-25</strain>
    </source>
</reference>
<dbReference type="InterPro" id="IPR036388">
    <property type="entry name" value="WH-like_DNA-bd_sf"/>
</dbReference>
<protein>
    <submittedName>
        <fullName evidence="3">AAA family ATPase</fullName>
    </submittedName>
</protein>
<evidence type="ECO:0000259" key="2">
    <source>
        <dbReference type="Pfam" id="PF03008"/>
    </source>
</evidence>
<dbReference type="InterPro" id="IPR027417">
    <property type="entry name" value="P-loop_NTPase"/>
</dbReference>
<evidence type="ECO:0000313" key="3">
    <source>
        <dbReference type="EMBL" id="ARM75194.1"/>
    </source>
</evidence>
<evidence type="ECO:0000313" key="4">
    <source>
        <dbReference type="Proteomes" id="UP000193404"/>
    </source>
</evidence>
<dbReference type="Pfam" id="PF03008">
    <property type="entry name" value="DUF234"/>
    <property type="match status" value="1"/>
</dbReference>
<dbReference type="Gene3D" id="3.40.50.300">
    <property type="entry name" value="P-loop containing nucleotide triphosphate hydrolases"/>
    <property type="match status" value="1"/>
</dbReference>
<gene>
    <name evidence="3" type="ORF">B6F84_03525</name>
</gene>
<dbReference type="InterPro" id="IPR004256">
    <property type="entry name" value="DUF234"/>
</dbReference>
<sequence>MVPLFVDRQRELEFLENKYKENRAQLIILYGRRRIGKTELIKSFMQNKKGIYHLCTKEGINDNIKRLQEKMAELTGKNYFKSLNVSLDKLLEYFVDEIGNEKVVLALDEYQYLLEIDKGINSILQLAWDEKLSKSNIFLILLGSSIGMMENEILGSKSPLYGRRTASWKLTEINFPYLKFFYPNWKIEEIIKTWSILGGIPYYLNQFNSSLTVEENLRQNVFSKGSVLYNEPLFLLREEFREQRVYLSILKAISQGYNTVSKISDYTGLDRSNLTSYLDRLIENEIVIHEIPYQAKRGWYEIKDNFFDFWFKFVYTNLDYLEIGEINKVINRIDLTEYFSFKFEKLIRELIKSGIINLPFKPDIISRYIHKGEEVDIIAEGQGKIFLGEIKWSEKVDYRPLKKKLERIMEGEEKYYGFFAKSFSYCEGLCYDIKKLDNTISEFLSKSQKNSYPKRNNSSF</sequence>
<dbReference type="RefSeq" id="WP_148690954.1">
    <property type="nucleotide sequence ID" value="NZ_CP020477.1"/>
</dbReference>
<dbReference type="AlphaFoldDB" id="A0A1W6JYB5"/>
<name>A0A1W6JYB5_9CREN</name>
<dbReference type="PANTHER" id="PTHR34704">
    <property type="entry name" value="ATPASE"/>
    <property type="match status" value="1"/>
</dbReference>
<dbReference type="GeneID" id="41589959"/>
<evidence type="ECO:0000259" key="1">
    <source>
        <dbReference type="Pfam" id="PF01637"/>
    </source>
</evidence>
<dbReference type="Pfam" id="PF01637">
    <property type="entry name" value="ATPase_2"/>
    <property type="match status" value="1"/>
</dbReference>
<dbReference type="PANTHER" id="PTHR34704:SF1">
    <property type="entry name" value="ATPASE"/>
    <property type="match status" value="1"/>
</dbReference>
<dbReference type="InterPro" id="IPR011579">
    <property type="entry name" value="ATPase_dom"/>
</dbReference>
<dbReference type="OrthoDB" id="132045at2157"/>
<keyword evidence="4" id="KW-1185">Reference proteome</keyword>
<dbReference type="SUPFAM" id="SSF46785">
    <property type="entry name" value="Winged helix' DNA-binding domain"/>
    <property type="match status" value="1"/>
</dbReference>